<dbReference type="STRING" id="1566387.QV13_05160"/>
<name>A0A1C2E760_9HYPH</name>
<dbReference type="InterPro" id="IPR001920">
    <property type="entry name" value="Asp/Glu_race"/>
</dbReference>
<organism evidence="3 4">
    <name type="scientific">Mesorhizobium hungaricum</name>
    <dbReference type="NCBI Taxonomy" id="1566387"/>
    <lineage>
        <taxon>Bacteria</taxon>
        <taxon>Pseudomonadati</taxon>
        <taxon>Pseudomonadota</taxon>
        <taxon>Alphaproteobacteria</taxon>
        <taxon>Hyphomicrobiales</taxon>
        <taxon>Phyllobacteriaceae</taxon>
        <taxon>Mesorhizobium</taxon>
    </lineage>
</organism>
<dbReference type="NCBIfam" id="TIGR00035">
    <property type="entry name" value="asp_race"/>
    <property type="match status" value="1"/>
</dbReference>
<dbReference type="InterPro" id="IPR015942">
    <property type="entry name" value="Asp/Glu/hydantoin_racemase"/>
</dbReference>
<dbReference type="SUPFAM" id="SSF53681">
    <property type="entry name" value="Aspartate/glutamate racemase"/>
    <property type="match status" value="2"/>
</dbReference>
<comment type="similarity">
    <text evidence="1">Belongs to the aspartate/glutamate racemases family.</text>
</comment>
<dbReference type="OrthoDB" id="9803739at2"/>
<evidence type="ECO:0000313" key="3">
    <source>
        <dbReference type="EMBL" id="OCX22838.1"/>
    </source>
</evidence>
<proteinExistence type="inferred from homology"/>
<evidence type="ECO:0000256" key="2">
    <source>
        <dbReference type="ARBA" id="ARBA00023235"/>
    </source>
</evidence>
<dbReference type="Gene3D" id="3.40.50.1860">
    <property type="match status" value="2"/>
</dbReference>
<dbReference type="RefSeq" id="WP_065996838.1">
    <property type="nucleotide sequence ID" value="NZ_MDEO01000026.1"/>
</dbReference>
<dbReference type="EMBL" id="MDEO01000026">
    <property type="protein sequence ID" value="OCX22838.1"/>
    <property type="molecule type" value="Genomic_DNA"/>
</dbReference>
<evidence type="ECO:0000313" key="4">
    <source>
        <dbReference type="Proteomes" id="UP000094412"/>
    </source>
</evidence>
<dbReference type="Proteomes" id="UP000094412">
    <property type="component" value="Unassembled WGS sequence"/>
</dbReference>
<keyword evidence="2" id="KW-0413">Isomerase</keyword>
<comment type="caution">
    <text evidence="3">The sequence shown here is derived from an EMBL/GenBank/DDBJ whole genome shotgun (WGS) entry which is preliminary data.</text>
</comment>
<dbReference type="PANTHER" id="PTHR21198">
    <property type="entry name" value="GLUTAMATE RACEMASE"/>
    <property type="match status" value="1"/>
</dbReference>
<reference evidence="3 4" key="1">
    <citation type="submission" date="2016-08" db="EMBL/GenBank/DDBJ databases">
        <title>Whole genome sequence of Mesorhizobium sp. strain UASWS1009 isolated from industrial sewage.</title>
        <authorList>
            <person name="Crovadore J."/>
            <person name="Calmin G."/>
            <person name="Chablais R."/>
            <person name="Cochard B."/>
            <person name="Lefort F."/>
        </authorList>
    </citation>
    <scope>NUCLEOTIDE SEQUENCE [LARGE SCALE GENOMIC DNA]</scope>
    <source>
        <strain evidence="3 4">UASWS1009</strain>
    </source>
</reference>
<gene>
    <name evidence="3" type="ORF">QV13_05160</name>
</gene>
<dbReference type="Pfam" id="PF01177">
    <property type="entry name" value="Asp_Glu_race"/>
    <property type="match status" value="1"/>
</dbReference>
<protein>
    <submittedName>
        <fullName evidence="3">Aspartate racemase</fullName>
    </submittedName>
</protein>
<dbReference type="InterPro" id="IPR004380">
    <property type="entry name" value="Asp_race"/>
</dbReference>
<sequence length="244" mass="25390">MMRRVGILGGMGPEATVLVMQKVLAAVHADDDAGHIPLIVDQNPQVPSRIRHLIEGVGVDPAPVLADMARRLVAGGAEALAMPCNTAHHYAPAILAAVDVPFLDMVALAADRAAELAGSGGRVGILASPAVRKVALFDTPLTARRLTPLYADDDEALLAAIRRIKAEGPCHAARQALRNASTGLAARGACVQMIACTEFSLIGNAVADRVTALDTLDCLVQAIVAFAASGPINALTRFNCLQKQ</sequence>
<keyword evidence="4" id="KW-1185">Reference proteome</keyword>
<dbReference type="GO" id="GO:0047661">
    <property type="term" value="F:amino-acid racemase activity"/>
    <property type="evidence" value="ECO:0007669"/>
    <property type="project" value="InterPro"/>
</dbReference>
<accession>A0A1C2E760</accession>
<dbReference type="AlphaFoldDB" id="A0A1C2E760"/>
<dbReference type="PANTHER" id="PTHR21198:SF7">
    <property type="entry name" value="ASPARTATE-GLUTAMATE RACEMASE FAMILY"/>
    <property type="match status" value="1"/>
</dbReference>
<evidence type="ECO:0000256" key="1">
    <source>
        <dbReference type="ARBA" id="ARBA00007847"/>
    </source>
</evidence>